<gene>
    <name evidence="1" type="ORF">EAI_15902</name>
</gene>
<name>E2BN42_HARSA</name>
<reference evidence="1 2" key="1">
    <citation type="journal article" date="2010" name="Science">
        <title>Genomic comparison of the ants Camponotus floridanus and Harpegnathos saltator.</title>
        <authorList>
            <person name="Bonasio R."/>
            <person name="Zhang G."/>
            <person name="Ye C."/>
            <person name="Mutti N.S."/>
            <person name="Fang X."/>
            <person name="Qin N."/>
            <person name="Donahue G."/>
            <person name="Yang P."/>
            <person name="Li Q."/>
            <person name="Li C."/>
            <person name="Zhang P."/>
            <person name="Huang Z."/>
            <person name="Berger S.L."/>
            <person name="Reinberg D."/>
            <person name="Wang J."/>
            <person name="Liebig J."/>
        </authorList>
    </citation>
    <scope>NUCLEOTIDE SEQUENCE [LARGE SCALE GENOMIC DNA]</scope>
    <source>
        <strain evidence="1 2">R22 G/1</strain>
    </source>
</reference>
<sequence>MFATPYLNAIQKLPGDTAKEKWKWLRKLSQDQQKASGDIDQLPSELQPLLRVDVAVRQKIYEDVASALKSDDLTVVRRALQASWFFDGSHKDVVNVEYFCKHIFPYVSVNTRVHIIKKLAHKLKDSQFARKMFTEVEHIFGIRQALPLIVMCDEDFAYRTIVEKSIKLPITIAKKIFRRNIDFIARYLNSPYIWEGSVVDDNLRVDKNIKDYKSFLPTLMKKRPAAFARIYERYGRIPLYIKLSNTCVNAFLKNGVEYLIRKPSLFIDTLIPVNKIRDATIIEKIIPNLLPEKVDEFNMDDVLVYLEYYPENKAFDLLCRSYREKYNADILDTPRNVTYKLLKIMPAKERVKHARIKMKQDELSRDVERQIQASSYSDTDMIEYEDAWICYLPTAESIPSLKNSIKAAIETRERLDLLLRMIYTCKVNNDEKAFVDYLKYFLYRHKNEEIWAVDQVLDTIASLYKVHSLNENVDSVLNEIVVTFYAKYGCVSQNILLGLIHYRLQRDMPIIEQMKMLTDTVMYKYTDPLTVTFQYIFRKNPDYIRRCIIVCMEVLEGQNKTEDWKVRTRHLLLDLARAMYYLNEECKKSFTEVKLMTVHDYPWLLPTLFANTRSKCEYCYINEVVKLFRKHEPELYSCWFVNKEEVNKEDRCKNDVETGAVMRTLKRDSQSILDNWEIYLCACKVHDRKKSMHRFVRAIRWYKDLPIRFLDYCRDKWQQNKEPSYLIIMTLLIRGDTAAKLAEPLIPTQVHRPKIWENAGDIRQEYLLLRTIPLVMKLANPLLSPELVVRLCEANMQVALMALMYICKRYPLPKAISLVENLSDKRVSIVKHGIRMMYLVASSQQLEDFIPSIWQKMKQHSIRTVLLTTVQNLFLKDPSDHSWSLYKKVMAMVLIERNLSLFPELHPIDVPDMYTMEYIELMLNLIDSMLAKEVRIGGNVCECVSSILKMLARRTKTDVPIRYVEKLLPEYLFHQTEDVANAATEFAVNLCLSLAPVDPMYKTRMEIFSDVFKEKVKRDWGKCDQKKSAFYPINYAVSEFIKNFTITASREKCYASRISEMMELFLSVLTPQKEPQSYMLLVYAQDWSMSTSLEQYGLKLSARMPNLIETFSLMFMPNMIDTFKYHLLNMVDARNCDKFNNLKIESTLDVVNGLIQTGNVESCFMAVSLLVEYMPCRNVRYCGLVDKLLNMNHLGITSLLNKHKNQVSYYNAKFDIEDSVGTVGTESK</sequence>
<accession>E2BN42</accession>
<evidence type="ECO:0000313" key="1">
    <source>
        <dbReference type="EMBL" id="EFN82946.1"/>
    </source>
</evidence>
<dbReference type="OMA" id="YYRENHI"/>
<keyword evidence="2" id="KW-1185">Reference proteome</keyword>
<organism evidence="2">
    <name type="scientific">Harpegnathos saltator</name>
    <name type="common">Jerdon's jumping ant</name>
    <dbReference type="NCBI Taxonomy" id="610380"/>
    <lineage>
        <taxon>Eukaryota</taxon>
        <taxon>Metazoa</taxon>
        <taxon>Ecdysozoa</taxon>
        <taxon>Arthropoda</taxon>
        <taxon>Hexapoda</taxon>
        <taxon>Insecta</taxon>
        <taxon>Pterygota</taxon>
        <taxon>Neoptera</taxon>
        <taxon>Endopterygota</taxon>
        <taxon>Hymenoptera</taxon>
        <taxon>Apocrita</taxon>
        <taxon>Aculeata</taxon>
        <taxon>Formicoidea</taxon>
        <taxon>Formicidae</taxon>
        <taxon>Ponerinae</taxon>
        <taxon>Ponerini</taxon>
        <taxon>Harpegnathos</taxon>
    </lineage>
</organism>
<protein>
    <submittedName>
        <fullName evidence="1">Uncharacterized protein</fullName>
    </submittedName>
</protein>
<dbReference type="InParanoid" id="E2BN42"/>
<proteinExistence type="predicted"/>
<dbReference type="Proteomes" id="UP000008237">
    <property type="component" value="Unassembled WGS sequence"/>
</dbReference>
<evidence type="ECO:0000313" key="2">
    <source>
        <dbReference type="Proteomes" id="UP000008237"/>
    </source>
</evidence>
<dbReference type="OrthoDB" id="6617263at2759"/>
<dbReference type="EMBL" id="GL449382">
    <property type="protein sequence ID" value="EFN82946.1"/>
    <property type="molecule type" value="Genomic_DNA"/>
</dbReference>
<dbReference type="AlphaFoldDB" id="E2BN42"/>